<evidence type="ECO:0000256" key="10">
    <source>
        <dbReference type="ARBA" id="ARBA00023125"/>
    </source>
</evidence>
<dbReference type="CDD" id="cd00102">
    <property type="entry name" value="IPT"/>
    <property type="match status" value="1"/>
</dbReference>
<dbReference type="SMART" id="SM00015">
    <property type="entry name" value="IQ"/>
    <property type="match status" value="2"/>
</dbReference>
<dbReference type="Gene3D" id="1.20.5.190">
    <property type="match status" value="1"/>
</dbReference>
<dbReference type="InterPro" id="IPR000048">
    <property type="entry name" value="IQ_motif_EF-hand-BS"/>
</dbReference>
<dbReference type="Pfam" id="PF12796">
    <property type="entry name" value="Ank_2"/>
    <property type="match status" value="1"/>
</dbReference>
<dbReference type="GO" id="GO:0005634">
    <property type="term" value="C:nucleus"/>
    <property type="evidence" value="ECO:0007669"/>
    <property type="project" value="UniProtKB-SubCell"/>
</dbReference>
<evidence type="ECO:0000256" key="9">
    <source>
        <dbReference type="ARBA" id="ARBA00023054"/>
    </source>
</evidence>
<evidence type="ECO:0000313" key="17">
    <source>
        <dbReference type="Proteomes" id="UP000554482"/>
    </source>
</evidence>
<dbReference type="PANTHER" id="PTHR23335">
    <property type="entry name" value="CALMODULIN-BINDING TRANSCRIPTION ACTIVATOR CAMTA"/>
    <property type="match status" value="1"/>
</dbReference>
<proteinExistence type="inferred from homology"/>
<feature type="compositionally biased region" description="Polar residues" evidence="14">
    <location>
        <begin position="169"/>
        <end position="180"/>
    </location>
</feature>
<dbReference type="Pfam" id="PF03859">
    <property type="entry name" value="CG-1"/>
    <property type="match status" value="1"/>
</dbReference>
<dbReference type="SMART" id="SM00248">
    <property type="entry name" value="ANK"/>
    <property type="match status" value="2"/>
</dbReference>
<keyword evidence="4" id="KW-0677">Repeat</keyword>
<dbReference type="GO" id="GO:0009409">
    <property type="term" value="P:response to cold"/>
    <property type="evidence" value="ECO:0007669"/>
    <property type="project" value="UniProtKB-ARBA"/>
</dbReference>
<dbReference type="InterPro" id="IPR002909">
    <property type="entry name" value="IPT_dom"/>
</dbReference>
<dbReference type="GO" id="GO:0005516">
    <property type="term" value="F:calmodulin binding"/>
    <property type="evidence" value="ECO:0007669"/>
    <property type="project" value="UniProtKB-KW"/>
</dbReference>
<keyword evidence="7" id="KW-0805">Transcription regulation</keyword>
<keyword evidence="12" id="KW-0804">Transcription</keyword>
<dbReference type="Proteomes" id="UP000554482">
    <property type="component" value="Unassembled WGS sequence"/>
</dbReference>
<keyword evidence="10" id="KW-0238">DNA-binding</keyword>
<evidence type="ECO:0000256" key="11">
    <source>
        <dbReference type="ARBA" id="ARBA00023159"/>
    </source>
</evidence>
<dbReference type="InterPro" id="IPR005559">
    <property type="entry name" value="CG-1_dom"/>
</dbReference>
<dbReference type="SUPFAM" id="SSF81296">
    <property type="entry name" value="E set domains"/>
    <property type="match status" value="1"/>
</dbReference>
<dbReference type="Pfam" id="PF01833">
    <property type="entry name" value="TIG"/>
    <property type="match status" value="1"/>
</dbReference>
<evidence type="ECO:0000256" key="3">
    <source>
        <dbReference type="ARBA" id="ARBA00022553"/>
    </source>
</evidence>
<dbReference type="OrthoDB" id="407555at2759"/>
<dbReference type="PANTHER" id="PTHR23335:SF29">
    <property type="entry name" value="CALMODULIN-BINDING TRANSCRIPTION ACTIVATOR 1"/>
    <property type="match status" value="1"/>
</dbReference>
<dbReference type="SMART" id="SM01076">
    <property type="entry name" value="CG-1"/>
    <property type="match status" value="1"/>
</dbReference>
<evidence type="ECO:0000256" key="5">
    <source>
        <dbReference type="ARBA" id="ARBA00022837"/>
    </source>
</evidence>
<evidence type="ECO:0000256" key="6">
    <source>
        <dbReference type="ARBA" id="ARBA00022860"/>
    </source>
</evidence>
<name>A0A7J6W1C2_THATH</name>
<dbReference type="FunFam" id="1.20.5.190:FF:000003">
    <property type="entry name" value="Calmodulin-binding transcription activator 2"/>
    <property type="match status" value="1"/>
</dbReference>
<organism evidence="16 17">
    <name type="scientific">Thalictrum thalictroides</name>
    <name type="common">Rue-anemone</name>
    <name type="synonym">Anemone thalictroides</name>
    <dbReference type="NCBI Taxonomy" id="46969"/>
    <lineage>
        <taxon>Eukaryota</taxon>
        <taxon>Viridiplantae</taxon>
        <taxon>Streptophyta</taxon>
        <taxon>Embryophyta</taxon>
        <taxon>Tracheophyta</taxon>
        <taxon>Spermatophyta</taxon>
        <taxon>Magnoliopsida</taxon>
        <taxon>Ranunculales</taxon>
        <taxon>Ranunculaceae</taxon>
        <taxon>Thalictroideae</taxon>
        <taxon>Thalictrum</taxon>
    </lineage>
</organism>
<dbReference type="InterPro" id="IPR013783">
    <property type="entry name" value="Ig-like_fold"/>
</dbReference>
<sequence length="1082" mass="121612">MYAWIHIEQLLVEAQTRWLRPAEICEILRNYRTFHIAPEPPNKPPSGSLFIFNRKVLRYFRKDGHNWRKKKDGKTVREAHERLKAGSIDVLHCYYAHGEDNESFQRRSYWMLEEDYMHIVLVHYREVQGNKTNISRNRDTEEVVLSSQIDSPVSSSFVSNNNQVYSRATDTTSLNSAQTSECEEAESENNYQASSRFHSFPELQHYKDSHTTGKMDHGLFNSYFLPVPTSQYYKGKQTDIPGSNFVVWAGDSEGEGSNDAGFGSSYRTPNQLDMTSWGNVMEDSTSESYGASCVPSASSAQPTTMGYIPRQENKMLAQHSTDEHSFKMDDVNRPHYKEKWKMDHTLQIAEAYEQSTKLTEEITDYLDLRHAPESFLTHSANSVQNDHQLQFSDVDLGNLLKSDLGNSSNISGTINHCSDTNQLLSDNSKTEGLKKLDSFTHWMNNEFGEVDQSLLQSSSVINWGTVENENGVGVSDLSPEVHLDAYVLSTVLSQEQLFSIIDFSPSWGYTDSETKVLITGVFLMDQQDVPKCKWSCMFGEMEVPVEVLADGVFRCIAPPHKAGRVPFYVTRSNRLACSEVREFEFKGKYLQDLDMEDSRSGSSNEILLHIRLGKLLSLGSIGQPVASSVSERSVVSSRISSLMKEDDDDWLQMMKLTSEKEFSPGKVKDQLLQRILKEKLHSWLIQKVNEDGKGPNVLDKEGQGVLHLAAALGYDWAIAPTIATGVSINFRDVNGWTALHWAASCGRERTVVALLQLDAAPGALTDPSPKFPAGRTPADLASSNGHKGIAGFLAEASLTTHLSALNVKDSKEGEVPETGVKAIQTVSERTATPLSDGNVTDVSLKDSLTAVCNATQAAARIHQVFRVQSFQKKKFVEYDKLGISDKCALSLISVKTHRPGQHDEPVHTAAIRIQNKFRGWKGRKEFLLIRQRIVKLQAHVRGHQVRKHYKKIVWSVGIVEKAILRWRRKGSGLRGFRPDAHLEGSCIQIGPSERADRDFLKEGRIQTEERMQKALARVKSMVQYPEARDQYRRLLTVVTEFQEAKALSNGILNNSEESGDGYDDLINLEELLADNTFMSTPC</sequence>
<evidence type="ECO:0000256" key="14">
    <source>
        <dbReference type="SAM" id="MobiDB-lite"/>
    </source>
</evidence>
<evidence type="ECO:0000256" key="4">
    <source>
        <dbReference type="ARBA" id="ARBA00022737"/>
    </source>
</evidence>
<evidence type="ECO:0000256" key="1">
    <source>
        <dbReference type="ARBA" id="ARBA00004123"/>
    </source>
</evidence>
<dbReference type="Gene3D" id="2.60.40.10">
    <property type="entry name" value="Immunoglobulins"/>
    <property type="match status" value="1"/>
</dbReference>
<evidence type="ECO:0000256" key="2">
    <source>
        <dbReference type="ARBA" id="ARBA00008267"/>
    </source>
</evidence>
<dbReference type="Pfam" id="PF00612">
    <property type="entry name" value="IQ"/>
    <property type="match status" value="2"/>
</dbReference>
<keyword evidence="9" id="KW-0175">Coiled coil</keyword>
<dbReference type="InterPro" id="IPR002110">
    <property type="entry name" value="Ankyrin_rpt"/>
</dbReference>
<dbReference type="AlphaFoldDB" id="A0A7J6W1C2"/>
<dbReference type="InterPro" id="IPR036770">
    <property type="entry name" value="Ankyrin_rpt-contain_sf"/>
</dbReference>
<keyword evidence="3" id="KW-0597">Phosphoprotein</keyword>
<reference evidence="16 17" key="1">
    <citation type="submission" date="2020-06" db="EMBL/GenBank/DDBJ databases">
        <title>Transcriptomic and genomic resources for Thalictrum thalictroides and T. hernandezii: Facilitating candidate gene discovery in an emerging model plant lineage.</title>
        <authorList>
            <person name="Arias T."/>
            <person name="Riano-Pachon D.M."/>
            <person name="Di Stilio V.S."/>
        </authorList>
    </citation>
    <scope>NUCLEOTIDE SEQUENCE [LARGE SCALE GENOMIC DNA]</scope>
    <source>
        <strain evidence="17">cv. WT478/WT964</strain>
        <tissue evidence="16">Leaves</tissue>
    </source>
</reference>
<comment type="subcellular location">
    <subcellularLocation>
        <location evidence="1">Nucleus</location>
    </subcellularLocation>
</comment>
<protein>
    <submittedName>
        <fullName evidence="16">Calmodulin-binding transcription activator</fullName>
    </submittedName>
</protein>
<dbReference type="GO" id="GO:0003712">
    <property type="term" value="F:transcription coregulator activity"/>
    <property type="evidence" value="ECO:0007669"/>
    <property type="project" value="TreeGrafter"/>
</dbReference>
<evidence type="ECO:0000256" key="13">
    <source>
        <dbReference type="ARBA" id="ARBA00023242"/>
    </source>
</evidence>
<evidence type="ECO:0000313" key="16">
    <source>
        <dbReference type="EMBL" id="KAF5190300.1"/>
    </source>
</evidence>
<dbReference type="SUPFAM" id="SSF52540">
    <property type="entry name" value="P-loop containing nucleoside triphosphate hydrolases"/>
    <property type="match status" value="1"/>
</dbReference>
<keyword evidence="6" id="KW-0112">Calmodulin-binding</keyword>
<evidence type="ECO:0000259" key="15">
    <source>
        <dbReference type="PROSITE" id="PS51437"/>
    </source>
</evidence>
<feature type="domain" description="CG-1" evidence="15">
    <location>
        <begin position="7"/>
        <end position="133"/>
    </location>
</feature>
<keyword evidence="8" id="KW-0040">ANK repeat</keyword>
<dbReference type="InterPro" id="IPR014756">
    <property type="entry name" value="Ig_E-set"/>
</dbReference>
<dbReference type="EMBL" id="JABWDY010024370">
    <property type="protein sequence ID" value="KAF5190300.1"/>
    <property type="molecule type" value="Genomic_DNA"/>
</dbReference>
<dbReference type="FunFam" id="2.60.40.10:FF:000314">
    <property type="entry name" value="Calmodulin-binding transcription activator 2"/>
    <property type="match status" value="1"/>
</dbReference>
<evidence type="ECO:0000256" key="8">
    <source>
        <dbReference type="ARBA" id="ARBA00023043"/>
    </source>
</evidence>
<gene>
    <name evidence="16" type="ORF">FRX31_020113</name>
</gene>
<keyword evidence="13" id="KW-0539">Nucleus</keyword>
<dbReference type="Gene3D" id="1.25.40.20">
    <property type="entry name" value="Ankyrin repeat-containing domain"/>
    <property type="match status" value="1"/>
</dbReference>
<keyword evidence="17" id="KW-1185">Reference proteome</keyword>
<dbReference type="InterPro" id="IPR027417">
    <property type="entry name" value="P-loop_NTPase"/>
</dbReference>
<accession>A0A7J6W1C2</accession>
<dbReference type="GO" id="GO:0006357">
    <property type="term" value="P:regulation of transcription by RNA polymerase II"/>
    <property type="evidence" value="ECO:0007669"/>
    <property type="project" value="TreeGrafter"/>
</dbReference>
<evidence type="ECO:0000256" key="7">
    <source>
        <dbReference type="ARBA" id="ARBA00023015"/>
    </source>
</evidence>
<dbReference type="PROSITE" id="PS51437">
    <property type="entry name" value="CG_1"/>
    <property type="match status" value="1"/>
</dbReference>
<comment type="caution">
    <text evidence="16">The sequence shown here is derived from an EMBL/GenBank/DDBJ whole genome shotgun (WGS) entry which is preliminary data.</text>
</comment>
<dbReference type="SUPFAM" id="SSF48403">
    <property type="entry name" value="Ankyrin repeat"/>
    <property type="match status" value="1"/>
</dbReference>
<keyword evidence="11" id="KW-0010">Activator</keyword>
<comment type="similarity">
    <text evidence="2">Belongs to the CAMTA family.</text>
</comment>
<keyword evidence="5" id="KW-0106">Calcium</keyword>
<evidence type="ECO:0000256" key="12">
    <source>
        <dbReference type="ARBA" id="ARBA00023163"/>
    </source>
</evidence>
<feature type="region of interest" description="Disordered" evidence="14">
    <location>
        <begin position="169"/>
        <end position="189"/>
    </location>
</feature>
<dbReference type="PROSITE" id="PS50096">
    <property type="entry name" value="IQ"/>
    <property type="match status" value="2"/>
</dbReference>
<dbReference type="CDD" id="cd23767">
    <property type="entry name" value="IQCD"/>
    <property type="match status" value="1"/>
</dbReference>
<dbReference type="GO" id="GO:0003690">
    <property type="term" value="F:double-stranded DNA binding"/>
    <property type="evidence" value="ECO:0007669"/>
    <property type="project" value="TreeGrafter"/>
</dbReference>